<name>A0A167PXL5_PHYB8</name>
<dbReference type="SUPFAM" id="SSF81383">
    <property type="entry name" value="F-box domain"/>
    <property type="match status" value="1"/>
</dbReference>
<protein>
    <recommendedName>
        <fullName evidence="3">F-box domain-containing protein</fullName>
    </recommendedName>
</protein>
<dbReference type="Proteomes" id="UP000077315">
    <property type="component" value="Unassembled WGS sequence"/>
</dbReference>
<dbReference type="InterPro" id="IPR036047">
    <property type="entry name" value="F-box-like_dom_sf"/>
</dbReference>
<dbReference type="PANTHER" id="PTHR31960">
    <property type="entry name" value="F-BOX PROTEIN PP2-A15"/>
    <property type="match status" value="1"/>
</dbReference>
<evidence type="ECO:0000313" key="1">
    <source>
        <dbReference type="EMBL" id="OAD78724.1"/>
    </source>
</evidence>
<dbReference type="InParanoid" id="A0A167PXL5"/>
<dbReference type="Pfam" id="PF14299">
    <property type="entry name" value="PP2"/>
    <property type="match status" value="1"/>
</dbReference>
<dbReference type="PANTHER" id="PTHR31960:SF26">
    <property type="entry name" value="F-BOX DOMAIN CONTAINING PROTEIN"/>
    <property type="match status" value="1"/>
</dbReference>
<keyword evidence="2" id="KW-1185">Reference proteome</keyword>
<sequence>MPNYIHSAKCYLNSNKKSKQVQVLKGHSLKCSIPTLITSTMPVSTLKQPRIIELPFEIIILILSSFSEYDMKQFSMLSLDQEVWKAMYKTRFTSGKENTLRSNTNSLWKQSYLRKATLRLSAVDDMEIPHMNTEYWEIVKTESSIYGHVARLDFVCWFKMIGNLESVPPGEYKVQWRIRATGRAAWSGAINLRDSLEFIFRALMSLSINEAYEDTTITEDTHDMPYGLYSDPSIIGYDWLVLTLPGRFVIDSKLGFSKVYFSHDDISISWKYKLDFDWVRLVPVSRTKNYADSKLYVKMDNGNHMVYVHDDSIFGNIYR</sequence>
<dbReference type="InterPro" id="IPR025886">
    <property type="entry name" value="PP2-like"/>
</dbReference>
<dbReference type="EMBL" id="KV440973">
    <property type="protein sequence ID" value="OAD78724.1"/>
    <property type="molecule type" value="Genomic_DNA"/>
</dbReference>
<organism evidence="1 2">
    <name type="scientific">Phycomyces blakesleeanus (strain ATCC 8743b / DSM 1359 / FGSC 10004 / NBRC 33097 / NRRL 1555)</name>
    <dbReference type="NCBI Taxonomy" id="763407"/>
    <lineage>
        <taxon>Eukaryota</taxon>
        <taxon>Fungi</taxon>
        <taxon>Fungi incertae sedis</taxon>
        <taxon>Mucoromycota</taxon>
        <taxon>Mucoromycotina</taxon>
        <taxon>Mucoromycetes</taxon>
        <taxon>Mucorales</taxon>
        <taxon>Phycomycetaceae</taxon>
        <taxon>Phycomyces</taxon>
    </lineage>
</organism>
<dbReference type="VEuPathDB" id="FungiDB:PHYBLDRAFT_163816"/>
<dbReference type="OrthoDB" id="9970274at2759"/>
<reference evidence="2" key="1">
    <citation type="submission" date="2015-06" db="EMBL/GenBank/DDBJ databases">
        <title>Expansion of signal transduction pathways in fungi by whole-genome duplication.</title>
        <authorList>
            <consortium name="DOE Joint Genome Institute"/>
            <person name="Corrochano L.M."/>
            <person name="Kuo A."/>
            <person name="Marcet-Houben M."/>
            <person name="Polaino S."/>
            <person name="Salamov A."/>
            <person name="Villalobos J.M."/>
            <person name="Alvarez M.I."/>
            <person name="Avalos J."/>
            <person name="Benito E.P."/>
            <person name="Benoit I."/>
            <person name="Burger G."/>
            <person name="Camino L.P."/>
            <person name="Canovas D."/>
            <person name="Cerda-Olmedo E."/>
            <person name="Cheng J.-F."/>
            <person name="Dominguez A."/>
            <person name="Elias M."/>
            <person name="Eslava A.P."/>
            <person name="Glaser F."/>
            <person name="Grimwood J."/>
            <person name="Gutierrez G."/>
            <person name="Heitman J."/>
            <person name="Henrissat B."/>
            <person name="Iturriaga E.A."/>
            <person name="Lang B.F."/>
            <person name="Lavin J.L."/>
            <person name="Lee S."/>
            <person name="Li W."/>
            <person name="Lindquist E."/>
            <person name="Lopez-Garcia S."/>
            <person name="Luque E.M."/>
            <person name="Marcos A.T."/>
            <person name="Martin J."/>
            <person name="McCluskey K."/>
            <person name="Medina H.R."/>
            <person name="Miralles-Duran A."/>
            <person name="Miyazaki A."/>
            <person name="Munoz-Torres E."/>
            <person name="Oguiza J.A."/>
            <person name="Ohm R."/>
            <person name="Olmedo M."/>
            <person name="Orejas M."/>
            <person name="Ortiz-Castellanos L."/>
            <person name="Pisabarro A.G."/>
            <person name="Rodriguez-Romero J."/>
            <person name="Ruiz-Herrera J."/>
            <person name="Ruiz-Vazquez R."/>
            <person name="Sanz C."/>
            <person name="Schackwitz W."/>
            <person name="Schmutz J."/>
            <person name="Shahriari M."/>
            <person name="Shelest E."/>
            <person name="Silva-Franco F."/>
            <person name="Soanes D."/>
            <person name="Syed K."/>
            <person name="Tagua V.G."/>
            <person name="Talbot N.J."/>
            <person name="Thon M."/>
            <person name="De vries R.P."/>
            <person name="Wiebenga A."/>
            <person name="Yadav J.S."/>
            <person name="Braun E.L."/>
            <person name="Baker S."/>
            <person name="Garre V."/>
            <person name="Horwitz B."/>
            <person name="Torres-Martinez S."/>
            <person name="Idnurm A."/>
            <person name="Herrera-Estrella A."/>
            <person name="Gabaldon T."/>
            <person name="Grigoriev I.V."/>
        </authorList>
    </citation>
    <scope>NUCLEOTIDE SEQUENCE [LARGE SCALE GENOMIC DNA]</scope>
    <source>
        <strain evidence="2">NRRL 1555(-)</strain>
    </source>
</reference>
<dbReference type="STRING" id="763407.A0A167PXL5"/>
<dbReference type="RefSeq" id="XP_018296764.1">
    <property type="nucleotide sequence ID" value="XM_018434875.1"/>
</dbReference>
<dbReference type="AlphaFoldDB" id="A0A167PXL5"/>
<gene>
    <name evidence="1" type="ORF">PHYBLDRAFT_163816</name>
</gene>
<evidence type="ECO:0008006" key="3">
    <source>
        <dbReference type="Google" id="ProtNLM"/>
    </source>
</evidence>
<accession>A0A167PXL5</accession>
<proteinExistence type="predicted"/>
<evidence type="ECO:0000313" key="2">
    <source>
        <dbReference type="Proteomes" id="UP000077315"/>
    </source>
</evidence>
<dbReference type="GeneID" id="28995781"/>